<protein>
    <submittedName>
        <fullName evidence="3">Stage III sporulation protein AE</fullName>
    </submittedName>
</protein>
<dbReference type="InterPro" id="IPR014194">
    <property type="entry name" value="Spore_III_AE"/>
</dbReference>
<feature type="transmembrane region" description="Helical" evidence="1">
    <location>
        <begin position="198"/>
        <end position="227"/>
    </location>
</feature>
<dbReference type="Pfam" id="PF09546">
    <property type="entry name" value="Spore_III_AE"/>
    <property type="match status" value="1"/>
</dbReference>
<evidence type="ECO:0000256" key="1">
    <source>
        <dbReference type="SAM" id="Phobius"/>
    </source>
</evidence>
<keyword evidence="1" id="KW-1133">Transmembrane helix</keyword>
<keyword evidence="2" id="KW-0732">Signal</keyword>
<feature type="transmembrane region" description="Helical" evidence="1">
    <location>
        <begin position="313"/>
        <end position="339"/>
    </location>
</feature>
<evidence type="ECO:0000256" key="2">
    <source>
        <dbReference type="SAM" id="SignalP"/>
    </source>
</evidence>
<reference evidence="3 4" key="1">
    <citation type="submission" date="2021-03" db="EMBL/GenBank/DDBJ databases">
        <title>Antimicrobial resistance genes in bacteria isolated from Japanese honey, and their potential for conferring macrolide and lincosamide resistance in the American foulbrood pathogen Paenibacillus larvae.</title>
        <authorList>
            <person name="Okamoto M."/>
            <person name="Kumagai M."/>
            <person name="Kanamori H."/>
            <person name="Takamatsu D."/>
        </authorList>
    </citation>
    <scope>NUCLEOTIDE SEQUENCE [LARGE SCALE GENOMIC DNA]</scope>
    <source>
        <strain evidence="3 4">J41TS12</strain>
    </source>
</reference>
<evidence type="ECO:0000313" key="4">
    <source>
        <dbReference type="Proteomes" id="UP000681162"/>
    </source>
</evidence>
<dbReference type="EMBL" id="BORR01000017">
    <property type="protein sequence ID" value="GIO38998.1"/>
    <property type="molecule type" value="Genomic_DNA"/>
</dbReference>
<dbReference type="RefSeq" id="WP_212941863.1">
    <property type="nucleotide sequence ID" value="NZ_BORR01000017.1"/>
</dbReference>
<comment type="caution">
    <text evidence="3">The sequence shown here is derived from an EMBL/GenBank/DDBJ whole genome shotgun (WGS) entry which is preliminary data.</text>
</comment>
<feature type="transmembrane region" description="Helical" evidence="1">
    <location>
        <begin position="247"/>
        <end position="268"/>
    </location>
</feature>
<dbReference type="AlphaFoldDB" id="A0A920CIR3"/>
<accession>A0A920CIR3</accession>
<keyword evidence="4" id="KW-1185">Reference proteome</keyword>
<proteinExistence type="predicted"/>
<feature type="transmembrane region" description="Helical" evidence="1">
    <location>
        <begin position="102"/>
        <end position="125"/>
    </location>
</feature>
<feature type="transmembrane region" description="Helical" evidence="1">
    <location>
        <begin position="137"/>
        <end position="158"/>
    </location>
</feature>
<feature type="signal peptide" evidence="2">
    <location>
        <begin position="1"/>
        <end position="29"/>
    </location>
</feature>
<evidence type="ECO:0000313" key="3">
    <source>
        <dbReference type="EMBL" id="GIO38998.1"/>
    </source>
</evidence>
<keyword evidence="1" id="KW-0472">Membrane</keyword>
<keyword evidence="1" id="KW-0812">Transmembrane</keyword>
<organism evidence="3 4">
    <name type="scientific">Paenibacillus antibioticophila</name>
    <dbReference type="NCBI Taxonomy" id="1274374"/>
    <lineage>
        <taxon>Bacteria</taxon>
        <taxon>Bacillati</taxon>
        <taxon>Bacillota</taxon>
        <taxon>Bacilli</taxon>
        <taxon>Bacillales</taxon>
        <taxon>Paenibacillaceae</taxon>
        <taxon>Paenibacillus</taxon>
    </lineage>
</organism>
<feature type="chain" id="PRO_5039151950" evidence="2">
    <location>
        <begin position="30"/>
        <end position="397"/>
    </location>
</feature>
<name>A0A920CIR3_9BACL</name>
<dbReference type="NCBIfam" id="TIGR02829">
    <property type="entry name" value="spore_III_AE"/>
    <property type="match status" value="1"/>
</dbReference>
<sequence length="397" mass="43431">MRSIENGWRLRTWLIICLGLMLFSLPLQASAEDPADNWIQRQTEELPTDQVEAYWQNLMKEYGGFFPDGEMPSFMDLLLSNDQGLSFHVVLSGLVKYMWQEVLYNGQILVTIVLLSVFSMILETLQTAFERKQVSKIAYSICYMVILVLAINSFHVAISYATQAITGMIDFMMAMVPLLFTLLASMGNIATVSVAHPLVVFMVHTVGNVVHMVVFPLLFFSAVLHIVSSLSETYKLTQLANLLRITAMALLGILLTVFLGVISVRGIAGSVADGVTLRTAKYLTGNFIPVVGKVFADATDTVISASLLVKNSIGLVGVIILLFLCAFPAIKILMLALIYNLSAAVMQPLGSSPIITTLDTIGKSMIYVFAALAAVGMMFFLAITILLTAGNVTVMMR</sequence>
<gene>
    <name evidence="3" type="primary">spoIIIAE</name>
    <name evidence="3" type="ORF">J41TS12_38590</name>
</gene>
<dbReference type="Proteomes" id="UP000681162">
    <property type="component" value="Unassembled WGS sequence"/>
</dbReference>
<feature type="transmembrane region" description="Helical" evidence="1">
    <location>
        <begin position="366"/>
        <end position="389"/>
    </location>
</feature>